<gene>
    <name evidence="1" type="ORF">CPT_Miami_088</name>
</gene>
<name>A0A873WFU3_9CAUD</name>
<evidence type="ECO:0000313" key="2">
    <source>
        <dbReference type="Proteomes" id="UP000662782"/>
    </source>
</evidence>
<organism evidence="1 2">
    <name type="scientific">Klebsiella phage Miami</name>
    <dbReference type="NCBI Taxonomy" id="2767581"/>
    <lineage>
        <taxon>Viruses</taxon>
        <taxon>Duplodnaviria</taxon>
        <taxon>Heunggongvirae</taxon>
        <taxon>Uroviricota</taxon>
        <taxon>Caudoviricetes</taxon>
        <taxon>Chimalliviridae</taxon>
        <taxon>Miamivirus</taxon>
        <taxon>Miamivirus miami</taxon>
    </lineage>
</organism>
<reference evidence="1 2" key="1">
    <citation type="submission" date="2020-07" db="EMBL/GenBank/DDBJ databases">
        <title>Complete genome sequence of Klebsiella pneumoniae phage Miami.</title>
        <authorList>
            <person name="Mora D.A."/>
            <person name="Lessor L."/>
            <person name="Gill J."/>
            <person name="Liu M."/>
        </authorList>
    </citation>
    <scope>NUCLEOTIDE SEQUENCE [LARGE SCALE GENOMIC DNA]</scope>
</reference>
<sequence>MKIYAVVSKETDNVIAQFLDHGTEKVKFNGIKLGILDQQVHPDERELLKVVEVYLSSSKGKMDQTKQLDPDTFIVETLSYYEEVDFVYLSRNPEHDIALCTPKE</sequence>
<proteinExistence type="predicted"/>
<protein>
    <submittedName>
        <fullName evidence="1">Uncharacterized protein</fullName>
    </submittedName>
</protein>
<dbReference type="EMBL" id="MT701590">
    <property type="protein sequence ID" value="QPB09183.1"/>
    <property type="molecule type" value="Genomic_DNA"/>
</dbReference>
<accession>A0A873WFU3</accession>
<evidence type="ECO:0000313" key="1">
    <source>
        <dbReference type="EMBL" id="QPB09183.1"/>
    </source>
</evidence>
<dbReference type="Proteomes" id="UP000662782">
    <property type="component" value="Segment"/>
</dbReference>
<keyword evidence="2" id="KW-1185">Reference proteome</keyword>